<organism evidence="2 3">
    <name type="scientific">Kribbella sancticallisti</name>
    <dbReference type="NCBI Taxonomy" id="460087"/>
    <lineage>
        <taxon>Bacteria</taxon>
        <taxon>Bacillati</taxon>
        <taxon>Actinomycetota</taxon>
        <taxon>Actinomycetes</taxon>
        <taxon>Propionibacteriales</taxon>
        <taxon>Kribbellaceae</taxon>
        <taxon>Kribbella</taxon>
    </lineage>
</organism>
<dbReference type="PANTHER" id="PTHR43798:SF33">
    <property type="entry name" value="HYDROLASE, PUTATIVE (AFU_ORTHOLOGUE AFUA_2G14860)-RELATED"/>
    <property type="match status" value="1"/>
</dbReference>
<dbReference type="InterPro" id="IPR050266">
    <property type="entry name" value="AB_hydrolase_sf"/>
</dbReference>
<dbReference type="InterPro" id="IPR000639">
    <property type="entry name" value="Epox_hydrolase-like"/>
</dbReference>
<reference evidence="2 3" key="1">
    <citation type="journal article" date="2019" name="Int. J. Syst. Evol. Microbiol.">
        <title>The Global Catalogue of Microorganisms (GCM) 10K type strain sequencing project: providing services to taxonomists for standard genome sequencing and annotation.</title>
        <authorList>
            <consortium name="The Broad Institute Genomics Platform"/>
            <consortium name="The Broad Institute Genome Sequencing Center for Infectious Disease"/>
            <person name="Wu L."/>
            <person name="Ma J."/>
        </authorList>
    </citation>
    <scope>NUCLEOTIDE SEQUENCE [LARGE SCALE GENOMIC DNA]</scope>
    <source>
        <strain evidence="2 3">JCM 14969</strain>
    </source>
</reference>
<protein>
    <submittedName>
        <fullName evidence="2">2-succinyl-6-hydroxy-2, 4-cyclohexadiene-1-carboxy late synthase</fullName>
    </submittedName>
</protein>
<dbReference type="EMBL" id="BAAAOS010000020">
    <property type="protein sequence ID" value="GAA1580720.1"/>
    <property type="molecule type" value="Genomic_DNA"/>
</dbReference>
<dbReference type="InterPro" id="IPR000073">
    <property type="entry name" value="AB_hydrolase_1"/>
</dbReference>
<comment type="caution">
    <text evidence="2">The sequence shown here is derived from an EMBL/GenBank/DDBJ whole genome shotgun (WGS) entry which is preliminary data.</text>
</comment>
<dbReference type="PRINTS" id="PR00111">
    <property type="entry name" value="ABHYDROLASE"/>
</dbReference>
<name>A0ABN2DME2_9ACTN</name>
<dbReference type="Gene3D" id="3.40.50.1820">
    <property type="entry name" value="alpha/beta hydrolase"/>
    <property type="match status" value="1"/>
</dbReference>
<dbReference type="Pfam" id="PF00561">
    <property type="entry name" value="Abhydrolase_1"/>
    <property type="match status" value="1"/>
</dbReference>
<keyword evidence="3" id="KW-1185">Reference proteome</keyword>
<evidence type="ECO:0000259" key="1">
    <source>
        <dbReference type="Pfam" id="PF00561"/>
    </source>
</evidence>
<proteinExistence type="predicted"/>
<accession>A0ABN2DME2</accession>
<evidence type="ECO:0000313" key="3">
    <source>
        <dbReference type="Proteomes" id="UP001500393"/>
    </source>
</evidence>
<feature type="domain" description="AB hydrolase-1" evidence="1">
    <location>
        <begin position="25"/>
        <end position="260"/>
    </location>
</feature>
<gene>
    <name evidence="2" type="primary">menH</name>
    <name evidence="2" type="ORF">GCM10009789_38230</name>
</gene>
<evidence type="ECO:0000313" key="2">
    <source>
        <dbReference type="EMBL" id="GAA1580720.1"/>
    </source>
</evidence>
<sequence>MEGLECGVAETELVRFGYARAGHGPPVLLLPGSGGWELTFHALLPQLAVDHTVYAVDPPGQGGTRVVSNSFGYDVDAIVQSLVDFLDAVGLSEVIVVGHSWGGGFALRLVELFPDRIRRLVLLAPAGLTVRDVWEFRALRVPVVGEVAARFTTNAAVRHMLHKSFVDADRLPSPELTRTAARTLRSRPGLRRDLLRVERTVKWTATERDLGLVRSPVLIVWGARDRYFPVRLIDRFTSALPHVRTEVIADAGHSVHDDRPAQAVPLVRQFLTGTSRTTLRDEARQR</sequence>
<dbReference type="PANTHER" id="PTHR43798">
    <property type="entry name" value="MONOACYLGLYCEROL LIPASE"/>
    <property type="match status" value="1"/>
</dbReference>
<dbReference type="InterPro" id="IPR029058">
    <property type="entry name" value="AB_hydrolase_fold"/>
</dbReference>
<dbReference type="PRINTS" id="PR00412">
    <property type="entry name" value="EPOXHYDRLASE"/>
</dbReference>
<dbReference type="Proteomes" id="UP001500393">
    <property type="component" value="Unassembled WGS sequence"/>
</dbReference>
<dbReference type="SUPFAM" id="SSF53474">
    <property type="entry name" value="alpha/beta-Hydrolases"/>
    <property type="match status" value="1"/>
</dbReference>
<dbReference type="RefSeq" id="WP_344215661.1">
    <property type="nucleotide sequence ID" value="NZ_BAAAOS010000020.1"/>
</dbReference>